<dbReference type="EMBL" id="JABMOJ010000084">
    <property type="protein sequence ID" value="NQV64204.1"/>
    <property type="molecule type" value="Genomic_DNA"/>
</dbReference>
<evidence type="ECO:0000313" key="1">
    <source>
        <dbReference type="EMBL" id="NQV64204.1"/>
    </source>
</evidence>
<gene>
    <name evidence="1" type="ORF">HQ497_02465</name>
</gene>
<protein>
    <submittedName>
        <fullName evidence="1">Uncharacterized protein</fullName>
    </submittedName>
</protein>
<feature type="non-terminal residue" evidence="1">
    <location>
        <position position="1"/>
    </location>
</feature>
<accession>A0A972VTX6</accession>
<name>A0A972VTX6_9GAMM</name>
<dbReference type="AlphaFoldDB" id="A0A972VTX6"/>
<sequence length="80" mass="9185">YVQSHRWVTAPWWPGTSWAVIWQKQPLITVRLDQSLYALEAVPVVEPGQRAKILHFRQYNSPPDGIVVFELRRLSGESGA</sequence>
<proteinExistence type="predicted"/>
<organism evidence="1 2">
    <name type="scientific">SAR86 cluster bacterium</name>
    <dbReference type="NCBI Taxonomy" id="2030880"/>
    <lineage>
        <taxon>Bacteria</taxon>
        <taxon>Pseudomonadati</taxon>
        <taxon>Pseudomonadota</taxon>
        <taxon>Gammaproteobacteria</taxon>
        <taxon>SAR86 cluster</taxon>
    </lineage>
</organism>
<reference evidence="1" key="1">
    <citation type="submission" date="2020-05" db="EMBL/GenBank/DDBJ databases">
        <title>Sulfur intermediates as new biogeochemical hubs in an aquatic model microbial ecosystem.</title>
        <authorList>
            <person name="Vigneron A."/>
        </authorList>
    </citation>
    <scope>NUCLEOTIDE SEQUENCE</scope>
    <source>
        <strain evidence="1">Bin.250</strain>
    </source>
</reference>
<comment type="caution">
    <text evidence="1">The sequence shown here is derived from an EMBL/GenBank/DDBJ whole genome shotgun (WGS) entry which is preliminary data.</text>
</comment>
<evidence type="ECO:0000313" key="2">
    <source>
        <dbReference type="Proteomes" id="UP000754644"/>
    </source>
</evidence>
<dbReference type="Proteomes" id="UP000754644">
    <property type="component" value="Unassembled WGS sequence"/>
</dbReference>